<keyword evidence="3" id="KW-1185">Reference proteome</keyword>
<proteinExistence type="predicted"/>
<keyword evidence="1" id="KW-0472">Membrane</keyword>
<evidence type="ECO:0000256" key="1">
    <source>
        <dbReference type="SAM" id="Phobius"/>
    </source>
</evidence>
<dbReference type="Proteomes" id="UP000322110">
    <property type="component" value="Unassembled WGS sequence"/>
</dbReference>
<dbReference type="RefSeq" id="WP_149811023.1">
    <property type="nucleotide sequence ID" value="NZ_VUKA01000001.1"/>
</dbReference>
<gene>
    <name evidence="2" type="ORF">F0Q34_05245</name>
</gene>
<dbReference type="AlphaFoldDB" id="A0A5B2TKU9"/>
<comment type="caution">
    <text evidence="2">The sequence shown here is derived from an EMBL/GenBank/DDBJ whole genome shotgun (WGS) entry which is preliminary data.</text>
</comment>
<keyword evidence="1" id="KW-0812">Transmembrane</keyword>
<accession>A0A5B2TKU9</accession>
<keyword evidence="1" id="KW-1133">Transmembrane helix</keyword>
<organism evidence="2 3">
    <name type="scientific">Teichococcus oryzae</name>
    <dbReference type="NCBI Taxonomy" id="1608942"/>
    <lineage>
        <taxon>Bacteria</taxon>
        <taxon>Pseudomonadati</taxon>
        <taxon>Pseudomonadota</taxon>
        <taxon>Alphaproteobacteria</taxon>
        <taxon>Acetobacterales</taxon>
        <taxon>Roseomonadaceae</taxon>
        <taxon>Roseomonas</taxon>
    </lineage>
</organism>
<feature type="transmembrane region" description="Helical" evidence="1">
    <location>
        <begin position="12"/>
        <end position="30"/>
    </location>
</feature>
<sequence>MTAGTWPAILPSAMLKFIVLLLIFGALALWRDSGPAWLQELPGWLMPALAALCAVLLLRRIIRSLRASIADMSD</sequence>
<dbReference type="EMBL" id="VUKA01000001">
    <property type="protein sequence ID" value="KAA2215071.1"/>
    <property type="molecule type" value="Genomic_DNA"/>
</dbReference>
<name>A0A5B2TKU9_9PROT</name>
<protein>
    <recommendedName>
        <fullName evidence="4">DUF4175 domain-containing protein</fullName>
    </recommendedName>
</protein>
<reference evidence="2 3" key="1">
    <citation type="journal article" date="2015" name="Int. J. Syst. Evol. Microbiol.">
        <title>Roseomonas oryzae sp. nov., isolated from paddy rhizosphere soil.</title>
        <authorList>
            <person name="Ramaprasad E.V."/>
            <person name="Sasikala Ch."/>
            <person name="Ramana Ch.V."/>
        </authorList>
    </citation>
    <scope>NUCLEOTIDE SEQUENCE [LARGE SCALE GENOMIC DNA]</scope>
    <source>
        <strain evidence="2 3">KCTC 42542</strain>
    </source>
</reference>
<feature type="transmembrane region" description="Helical" evidence="1">
    <location>
        <begin position="42"/>
        <end position="62"/>
    </location>
</feature>
<evidence type="ECO:0000313" key="2">
    <source>
        <dbReference type="EMBL" id="KAA2215071.1"/>
    </source>
</evidence>
<evidence type="ECO:0000313" key="3">
    <source>
        <dbReference type="Proteomes" id="UP000322110"/>
    </source>
</evidence>
<evidence type="ECO:0008006" key="4">
    <source>
        <dbReference type="Google" id="ProtNLM"/>
    </source>
</evidence>